<dbReference type="AlphaFoldDB" id="A0AAV7TST3"/>
<name>A0AAV7TST3_PLEWA</name>
<protein>
    <submittedName>
        <fullName evidence="2">Uncharacterized protein</fullName>
    </submittedName>
</protein>
<organism evidence="2 3">
    <name type="scientific">Pleurodeles waltl</name>
    <name type="common">Iberian ribbed newt</name>
    <dbReference type="NCBI Taxonomy" id="8319"/>
    <lineage>
        <taxon>Eukaryota</taxon>
        <taxon>Metazoa</taxon>
        <taxon>Chordata</taxon>
        <taxon>Craniata</taxon>
        <taxon>Vertebrata</taxon>
        <taxon>Euteleostomi</taxon>
        <taxon>Amphibia</taxon>
        <taxon>Batrachia</taxon>
        <taxon>Caudata</taxon>
        <taxon>Salamandroidea</taxon>
        <taxon>Salamandridae</taxon>
        <taxon>Pleurodelinae</taxon>
        <taxon>Pleurodeles</taxon>
    </lineage>
</organism>
<feature type="compositionally biased region" description="Polar residues" evidence="1">
    <location>
        <begin position="11"/>
        <end position="28"/>
    </location>
</feature>
<dbReference type="Proteomes" id="UP001066276">
    <property type="component" value="Chromosome 3_2"/>
</dbReference>
<feature type="compositionally biased region" description="Polar residues" evidence="1">
    <location>
        <begin position="204"/>
        <end position="217"/>
    </location>
</feature>
<feature type="region of interest" description="Disordered" evidence="1">
    <location>
        <begin position="1"/>
        <end position="115"/>
    </location>
</feature>
<feature type="compositionally biased region" description="Basic and acidic residues" evidence="1">
    <location>
        <begin position="220"/>
        <end position="229"/>
    </location>
</feature>
<evidence type="ECO:0000313" key="2">
    <source>
        <dbReference type="EMBL" id="KAJ1179749.1"/>
    </source>
</evidence>
<comment type="caution">
    <text evidence="2">The sequence shown here is derived from an EMBL/GenBank/DDBJ whole genome shotgun (WGS) entry which is preliminary data.</text>
</comment>
<feature type="region of interest" description="Disordered" evidence="1">
    <location>
        <begin position="150"/>
        <end position="173"/>
    </location>
</feature>
<feature type="compositionally biased region" description="Pro residues" evidence="1">
    <location>
        <begin position="1"/>
        <end position="10"/>
    </location>
</feature>
<dbReference type="EMBL" id="JANPWB010000006">
    <property type="protein sequence ID" value="KAJ1179749.1"/>
    <property type="molecule type" value="Genomic_DNA"/>
</dbReference>
<gene>
    <name evidence="2" type="ORF">NDU88_004983</name>
</gene>
<feature type="region of interest" description="Disordered" evidence="1">
    <location>
        <begin position="189"/>
        <end position="229"/>
    </location>
</feature>
<reference evidence="2" key="1">
    <citation type="journal article" date="2022" name="bioRxiv">
        <title>Sequencing and chromosome-scale assembly of the giantPleurodeles waltlgenome.</title>
        <authorList>
            <person name="Brown T."/>
            <person name="Elewa A."/>
            <person name="Iarovenko S."/>
            <person name="Subramanian E."/>
            <person name="Araus A.J."/>
            <person name="Petzold A."/>
            <person name="Susuki M."/>
            <person name="Suzuki K.-i.T."/>
            <person name="Hayashi T."/>
            <person name="Toyoda A."/>
            <person name="Oliveira C."/>
            <person name="Osipova E."/>
            <person name="Leigh N.D."/>
            <person name="Simon A."/>
            <person name="Yun M.H."/>
        </authorList>
    </citation>
    <scope>NUCLEOTIDE SEQUENCE</scope>
    <source>
        <strain evidence="2">20211129_DDA</strain>
        <tissue evidence="2">Liver</tissue>
    </source>
</reference>
<evidence type="ECO:0000313" key="3">
    <source>
        <dbReference type="Proteomes" id="UP001066276"/>
    </source>
</evidence>
<evidence type="ECO:0000256" key="1">
    <source>
        <dbReference type="SAM" id="MobiDB-lite"/>
    </source>
</evidence>
<keyword evidence="3" id="KW-1185">Reference proteome</keyword>
<accession>A0AAV7TST3</accession>
<proteinExistence type="predicted"/>
<sequence>MGPGRQPPSTPATGANSGPLQHLPQSDSPIRGPCSPISVTMGLPRETNNKAPTTSQGVDHRASNPRLWGRGPPSTAPPSPGDHHVPRAACIQSRPTQDARQSRPPAPTAPPGHWLNSTYVRAACGPTNTTDPAPCDTSTSRLMRRRGLAAEPPVVGAPQLGSLPCGSSEAGRRPGTALALCEAAFSPHRPAGTAAVPAAPNSPPDQGNHTRQLQAASPNRIKDGFRLLP</sequence>